<comment type="similarity">
    <text evidence="1">Belongs to the nitroreductase family.</text>
</comment>
<dbReference type="Pfam" id="PF00881">
    <property type="entry name" value="Nitroreductase"/>
    <property type="match status" value="2"/>
</dbReference>
<dbReference type="OrthoDB" id="9802510at2"/>
<dbReference type="GO" id="GO:0016491">
    <property type="term" value="F:oxidoreductase activity"/>
    <property type="evidence" value="ECO:0007669"/>
    <property type="project" value="UniProtKB-KW"/>
</dbReference>
<dbReference type="RefSeq" id="WP_013594152.1">
    <property type="nucleotide sequence ID" value="NC_015138.1"/>
</dbReference>
<dbReference type="CDD" id="cd02138">
    <property type="entry name" value="TdsD-like"/>
    <property type="match status" value="1"/>
</dbReference>
<keyword evidence="6" id="KW-1185">Reference proteome</keyword>
<evidence type="ECO:0000259" key="4">
    <source>
        <dbReference type="Pfam" id="PF00881"/>
    </source>
</evidence>
<dbReference type="PANTHER" id="PTHR43673">
    <property type="entry name" value="NAD(P)H NITROREDUCTASE YDGI-RELATED"/>
    <property type="match status" value="1"/>
</dbReference>
<dbReference type="EMBL" id="CP002521">
    <property type="protein sequence ID" value="ADX45633.1"/>
    <property type="molecule type" value="Genomic_DNA"/>
</dbReference>
<dbReference type="HOGENOM" id="CLU_070764_6_0_4"/>
<dbReference type="Proteomes" id="UP000002482">
    <property type="component" value="Chromosome"/>
</dbReference>
<evidence type="ECO:0000256" key="2">
    <source>
        <dbReference type="ARBA" id="ARBA00023002"/>
    </source>
</evidence>
<feature type="region of interest" description="Disordered" evidence="3">
    <location>
        <begin position="172"/>
        <end position="204"/>
    </location>
</feature>
<proteinExistence type="inferred from homology"/>
<accession>F0Q5K5</accession>
<evidence type="ECO:0000313" key="6">
    <source>
        <dbReference type="Proteomes" id="UP000002482"/>
    </source>
</evidence>
<dbReference type="GeneID" id="34236973"/>
<dbReference type="AlphaFoldDB" id="F0Q5K5"/>
<gene>
    <name evidence="5" type="ordered locus">Acav_1715</name>
</gene>
<sequence length="204" mass="21593">MSQSLSSRQPDHAIHSVFTDRWSPRAFTGEPIPESGLLALLEAARWAPSAYNAQPWRFIYARRDTPSWDPIFQALEPFNQGWAQRAAALVVIVSAEQAVFPGESAPAPNAWHAFDAGAAWANLALQATLSGWSAHAMAGFDAALVREAAAIPGGYAVQAVVAIGRRGDKGVLPEGLQSRESPNGRLPLAQLASEGRFPAGAAGA</sequence>
<keyword evidence="2" id="KW-0560">Oxidoreductase</keyword>
<dbReference type="KEGG" id="aaa:Acav_1715"/>
<evidence type="ECO:0000313" key="5">
    <source>
        <dbReference type="EMBL" id="ADX45633.1"/>
    </source>
</evidence>
<evidence type="ECO:0000256" key="3">
    <source>
        <dbReference type="SAM" id="MobiDB-lite"/>
    </source>
</evidence>
<feature type="domain" description="Nitroreductase" evidence="4">
    <location>
        <begin position="76"/>
        <end position="165"/>
    </location>
</feature>
<organism evidence="5 6">
    <name type="scientific">Paracidovorax avenae (strain ATCC 19860 / DSM 7227 / CCUG 15838 / JCM 20985 / LMG 2117 / NCPPB 1011)</name>
    <name type="common">Acidovorax avenae</name>
    <dbReference type="NCBI Taxonomy" id="643561"/>
    <lineage>
        <taxon>Bacteria</taxon>
        <taxon>Pseudomonadati</taxon>
        <taxon>Pseudomonadota</taxon>
        <taxon>Betaproteobacteria</taxon>
        <taxon>Burkholderiales</taxon>
        <taxon>Comamonadaceae</taxon>
        <taxon>Paracidovorax</taxon>
    </lineage>
</organism>
<dbReference type="PANTHER" id="PTHR43673:SF10">
    <property type="entry name" value="NADH DEHYDROGENASE_NAD(P)H NITROREDUCTASE XCC3605-RELATED"/>
    <property type="match status" value="1"/>
</dbReference>
<dbReference type="InterPro" id="IPR029479">
    <property type="entry name" value="Nitroreductase"/>
</dbReference>
<dbReference type="InterPro" id="IPR000415">
    <property type="entry name" value="Nitroreductase-like"/>
</dbReference>
<feature type="domain" description="Nitroreductase" evidence="4">
    <location>
        <begin position="20"/>
        <end position="61"/>
    </location>
</feature>
<dbReference type="SUPFAM" id="SSF55469">
    <property type="entry name" value="FMN-dependent nitroreductase-like"/>
    <property type="match status" value="1"/>
</dbReference>
<reference evidence="5" key="1">
    <citation type="submission" date="2011-02" db="EMBL/GenBank/DDBJ databases">
        <title>Complete sequence of Acidovorax avenae subsp. avenae ATCC 19860.</title>
        <authorList>
            <consortium name="US DOE Joint Genome Institute"/>
            <person name="Lucas S."/>
            <person name="Copeland A."/>
            <person name="Lapidus A."/>
            <person name="Cheng J.-F."/>
            <person name="Goodwin L."/>
            <person name="Pitluck S."/>
            <person name="Chertkov O."/>
            <person name="Held B."/>
            <person name="Detter J.C."/>
            <person name="Han C."/>
            <person name="Tapia R."/>
            <person name="Land M."/>
            <person name="Hauser L."/>
            <person name="Kyrpides N."/>
            <person name="Ivanova N."/>
            <person name="Ovchinnikova G."/>
            <person name="Pagani I."/>
            <person name="Gordon S."/>
            <person name="Woyke T."/>
        </authorList>
    </citation>
    <scope>NUCLEOTIDE SEQUENCE</scope>
    <source>
        <strain evidence="5">ATCC 19860</strain>
    </source>
</reference>
<protein>
    <submittedName>
        <fullName evidence="5">Nitroreductase</fullName>
    </submittedName>
</protein>
<dbReference type="Gene3D" id="3.40.109.10">
    <property type="entry name" value="NADH Oxidase"/>
    <property type="match status" value="1"/>
</dbReference>
<name>F0Q5K5_PARA1</name>
<evidence type="ECO:0000256" key="1">
    <source>
        <dbReference type="ARBA" id="ARBA00007118"/>
    </source>
</evidence>